<dbReference type="OrthoDB" id="1431735at2759"/>
<organism evidence="3 4">
    <name type="scientific">Lupinus albus</name>
    <name type="common">White lupine</name>
    <name type="synonym">Lupinus termis</name>
    <dbReference type="NCBI Taxonomy" id="3870"/>
    <lineage>
        <taxon>Eukaryota</taxon>
        <taxon>Viridiplantae</taxon>
        <taxon>Streptophyta</taxon>
        <taxon>Embryophyta</taxon>
        <taxon>Tracheophyta</taxon>
        <taxon>Spermatophyta</taxon>
        <taxon>Magnoliopsida</taxon>
        <taxon>eudicotyledons</taxon>
        <taxon>Gunneridae</taxon>
        <taxon>Pentapetalae</taxon>
        <taxon>rosids</taxon>
        <taxon>fabids</taxon>
        <taxon>Fabales</taxon>
        <taxon>Fabaceae</taxon>
        <taxon>Papilionoideae</taxon>
        <taxon>50 kb inversion clade</taxon>
        <taxon>genistoids sensu lato</taxon>
        <taxon>core genistoids</taxon>
        <taxon>Genisteae</taxon>
        <taxon>Lupinus</taxon>
    </lineage>
</organism>
<reference evidence="4" key="1">
    <citation type="journal article" date="2020" name="Nat. Commun.">
        <title>Genome sequence of the cluster root forming white lupin.</title>
        <authorList>
            <person name="Hufnagel B."/>
            <person name="Marques A."/>
            <person name="Soriano A."/>
            <person name="Marques L."/>
            <person name="Divol F."/>
            <person name="Doumas P."/>
            <person name="Sallet E."/>
            <person name="Mancinotti D."/>
            <person name="Carrere S."/>
            <person name="Marande W."/>
            <person name="Arribat S."/>
            <person name="Keller J."/>
            <person name="Huneau C."/>
            <person name="Blein T."/>
            <person name="Aime D."/>
            <person name="Laguerre M."/>
            <person name="Taylor J."/>
            <person name="Schubert V."/>
            <person name="Nelson M."/>
            <person name="Geu-Flores F."/>
            <person name="Crespi M."/>
            <person name="Gallardo-Guerrero K."/>
            <person name="Delaux P.-M."/>
            <person name="Salse J."/>
            <person name="Berges H."/>
            <person name="Guyot R."/>
            <person name="Gouzy J."/>
            <person name="Peret B."/>
        </authorList>
    </citation>
    <scope>NUCLEOTIDE SEQUENCE [LARGE SCALE GENOMIC DNA]</scope>
    <source>
        <strain evidence="4">cv. Amiga</strain>
    </source>
</reference>
<dbReference type="Gene3D" id="3.20.20.220">
    <property type="match status" value="1"/>
</dbReference>
<dbReference type="GO" id="GO:0005739">
    <property type="term" value="C:mitochondrion"/>
    <property type="evidence" value="ECO:0007669"/>
    <property type="project" value="TreeGrafter"/>
</dbReference>
<evidence type="ECO:0000256" key="2">
    <source>
        <dbReference type="SAM" id="MobiDB-lite"/>
    </source>
</evidence>
<dbReference type="Proteomes" id="UP000447434">
    <property type="component" value="Chromosome 10"/>
</dbReference>
<feature type="compositionally biased region" description="Low complexity" evidence="2">
    <location>
        <begin position="22"/>
        <end position="42"/>
    </location>
</feature>
<comment type="cofactor">
    <cofactor evidence="1">
        <name>FAD</name>
        <dbReference type="ChEBI" id="CHEBI:57692"/>
    </cofactor>
</comment>
<name>A0A6A4PU68_LUPAL</name>
<dbReference type="GO" id="GO:0004657">
    <property type="term" value="F:proline dehydrogenase activity"/>
    <property type="evidence" value="ECO:0007669"/>
    <property type="project" value="UniProtKB-EC"/>
</dbReference>
<dbReference type="PANTHER" id="PTHR13914:SF0">
    <property type="entry name" value="PROLINE DEHYDROGENASE 1, MITOCHONDRIAL"/>
    <property type="match status" value="1"/>
</dbReference>
<evidence type="ECO:0000256" key="1">
    <source>
        <dbReference type="RuleBase" id="RU364054"/>
    </source>
</evidence>
<keyword evidence="1" id="KW-0642">Proline metabolism</keyword>
<evidence type="ECO:0000313" key="4">
    <source>
        <dbReference type="Proteomes" id="UP000447434"/>
    </source>
</evidence>
<comment type="catalytic activity">
    <reaction evidence="1">
        <text>L-proline + a quinone = (S)-1-pyrroline-5-carboxylate + a quinol + H(+)</text>
        <dbReference type="Rhea" id="RHEA:23784"/>
        <dbReference type="ChEBI" id="CHEBI:15378"/>
        <dbReference type="ChEBI" id="CHEBI:17388"/>
        <dbReference type="ChEBI" id="CHEBI:24646"/>
        <dbReference type="ChEBI" id="CHEBI:60039"/>
        <dbReference type="ChEBI" id="CHEBI:132124"/>
        <dbReference type="EC" id="1.5.5.2"/>
    </reaction>
</comment>
<comment type="function">
    <text evidence="1">Converts proline to delta-1-pyrroline-5-carboxylate.</text>
</comment>
<sequence length="193" mass="21016">MATRVIPPRILRNLRYNTATKPLNSTHPSSLTPTLSPPTCLDPKPPSSTVLRPAIDPSALNFHDVEKLFSYVPTYKLLRSTAVLHATGVEPMVDLGMWIMKSKFMEIEGVKDIILAAIRGTFYNHFCAGEDAITAGKSIGSLNDGGLRGMLVYGVEDAHDNDGCDRNLKGFMHTVNVSRSLPTSSVSIVSIFT</sequence>
<dbReference type="GO" id="GO:0071949">
    <property type="term" value="F:FAD binding"/>
    <property type="evidence" value="ECO:0007669"/>
    <property type="project" value="TreeGrafter"/>
</dbReference>
<proteinExistence type="inferred from homology"/>
<keyword evidence="4" id="KW-1185">Reference proteome</keyword>
<accession>A0A6A4PU68</accession>
<dbReference type="PANTHER" id="PTHR13914">
    <property type="entry name" value="PROLINE OXIDASE"/>
    <property type="match status" value="1"/>
</dbReference>
<dbReference type="GO" id="GO:0010133">
    <property type="term" value="P:L-proline catabolic process to L-glutamate"/>
    <property type="evidence" value="ECO:0007669"/>
    <property type="project" value="TreeGrafter"/>
</dbReference>
<dbReference type="InterPro" id="IPR015659">
    <property type="entry name" value="Proline_oxidase"/>
</dbReference>
<dbReference type="AlphaFoldDB" id="A0A6A4PU68"/>
<feature type="region of interest" description="Disordered" evidence="2">
    <location>
        <begin position="18"/>
        <end position="47"/>
    </location>
</feature>
<comment type="similarity">
    <text evidence="1">Belongs to the proline oxidase family.</text>
</comment>
<dbReference type="EMBL" id="WOCE01000010">
    <property type="protein sequence ID" value="KAE9604992.1"/>
    <property type="molecule type" value="Genomic_DNA"/>
</dbReference>
<protein>
    <recommendedName>
        <fullName evidence="1">Proline dehydrogenase</fullName>
        <ecNumber evidence="1">1.5.5.2</ecNumber>
    </recommendedName>
</protein>
<gene>
    <name evidence="3" type="ORF">Lalb_Chr10g0092411</name>
</gene>
<keyword evidence="1" id="KW-0285">Flavoprotein</keyword>
<keyword evidence="1" id="KW-0560">Oxidoreductase</keyword>
<evidence type="ECO:0000313" key="3">
    <source>
        <dbReference type="EMBL" id="KAE9604992.1"/>
    </source>
</evidence>
<dbReference type="EC" id="1.5.5.2" evidence="1"/>
<comment type="caution">
    <text evidence="3">The sequence shown here is derived from an EMBL/GenBank/DDBJ whole genome shotgun (WGS) entry which is preliminary data.</text>
</comment>
<keyword evidence="1" id="KW-0274">FAD</keyword>